<feature type="transmembrane region" description="Helical" evidence="1">
    <location>
        <begin position="51"/>
        <end position="69"/>
    </location>
</feature>
<evidence type="ECO:0000313" key="3">
    <source>
        <dbReference type="Proteomes" id="UP000430120"/>
    </source>
</evidence>
<gene>
    <name evidence="2" type="ORF">F7Q92_10995</name>
</gene>
<evidence type="ECO:0000313" key="2">
    <source>
        <dbReference type="EMBL" id="KAB0581778.1"/>
    </source>
</evidence>
<proteinExistence type="predicted"/>
<sequence>MDPLHPLATLFAPFASLRPAIAVHLAAALSALCLGPFILWRRKGTPSHKMLGRLWGGLMLTAAVSSLFIRDFHLPNIAGYTPIHLLTALTFFGVIGGVLWARRGQMVSHQKAMRGTFWGGCVGAGLFALAPGRFLGQWLWHHALGWL</sequence>
<accession>A0A643FBL9</accession>
<keyword evidence="1" id="KW-0472">Membrane</keyword>
<dbReference type="RefSeq" id="WP_151124184.1">
    <property type="nucleotide sequence ID" value="NZ_CP088081.1"/>
</dbReference>
<dbReference type="InterPro" id="IPR018750">
    <property type="entry name" value="DUF2306_membrane"/>
</dbReference>
<comment type="caution">
    <text evidence="2">The sequence shown here is derived from an EMBL/GenBank/DDBJ whole genome shotgun (WGS) entry which is preliminary data.</text>
</comment>
<name>A0A643FBL9_IDEDE</name>
<dbReference type="Pfam" id="PF10067">
    <property type="entry name" value="DUF2306"/>
    <property type="match status" value="1"/>
</dbReference>
<feature type="transmembrane region" description="Helical" evidence="1">
    <location>
        <begin position="20"/>
        <end position="39"/>
    </location>
</feature>
<keyword evidence="1" id="KW-1133">Transmembrane helix</keyword>
<feature type="transmembrane region" description="Helical" evidence="1">
    <location>
        <begin position="112"/>
        <end position="130"/>
    </location>
</feature>
<reference evidence="2 3" key="1">
    <citation type="submission" date="2019-09" db="EMBL/GenBank/DDBJ databases">
        <title>Draft genome sequences of 48 bacterial type strains from the CCUG.</title>
        <authorList>
            <person name="Tunovic T."/>
            <person name="Pineiro-Iglesias B."/>
            <person name="Unosson C."/>
            <person name="Inganas E."/>
            <person name="Ohlen M."/>
            <person name="Cardew S."/>
            <person name="Jensie-Markopoulos S."/>
            <person name="Salva-Serra F."/>
            <person name="Jaen-Luchoro D."/>
            <person name="Karlsson R."/>
            <person name="Svensson-Stadler L."/>
            <person name="Chun J."/>
            <person name="Moore E."/>
        </authorList>
    </citation>
    <scope>NUCLEOTIDE SEQUENCE [LARGE SCALE GENOMIC DNA]</scope>
    <source>
        <strain evidence="2 3">CCUG 30977</strain>
    </source>
</reference>
<organism evidence="2 3">
    <name type="scientific">Ideonella dechloratans</name>
    <dbReference type="NCBI Taxonomy" id="36863"/>
    <lineage>
        <taxon>Bacteria</taxon>
        <taxon>Pseudomonadati</taxon>
        <taxon>Pseudomonadota</taxon>
        <taxon>Betaproteobacteria</taxon>
        <taxon>Burkholderiales</taxon>
        <taxon>Sphaerotilaceae</taxon>
        <taxon>Ideonella</taxon>
    </lineage>
</organism>
<dbReference type="Proteomes" id="UP000430120">
    <property type="component" value="Unassembled WGS sequence"/>
</dbReference>
<keyword evidence="3" id="KW-1185">Reference proteome</keyword>
<feature type="transmembrane region" description="Helical" evidence="1">
    <location>
        <begin position="81"/>
        <end position="100"/>
    </location>
</feature>
<protein>
    <submittedName>
        <fullName evidence="2">DUF2306 domain-containing protein</fullName>
    </submittedName>
</protein>
<dbReference type="AlphaFoldDB" id="A0A643FBL9"/>
<evidence type="ECO:0000256" key="1">
    <source>
        <dbReference type="SAM" id="Phobius"/>
    </source>
</evidence>
<keyword evidence="1" id="KW-0812">Transmembrane</keyword>
<dbReference type="OrthoDB" id="3749011at2"/>
<dbReference type="EMBL" id="VZPB01000023">
    <property type="protein sequence ID" value="KAB0581778.1"/>
    <property type="molecule type" value="Genomic_DNA"/>
</dbReference>